<evidence type="ECO:0000259" key="13">
    <source>
        <dbReference type="Pfam" id="PF01729"/>
    </source>
</evidence>
<dbReference type="GO" id="GO:0005737">
    <property type="term" value="C:cytoplasm"/>
    <property type="evidence" value="ECO:0007669"/>
    <property type="project" value="TreeGrafter"/>
</dbReference>
<evidence type="ECO:0000256" key="7">
    <source>
        <dbReference type="ARBA" id="ARBA00022676"/>
    </source>
</evidence>
<dbReference type="Gene3D" id="3.90.1170.20">
    <property type="entry name" value="Quinolinate phosphoribosyl transferase, N-terminal domain"/>
    <property type="match status" value="1"/>
</dbReference>
<evidence type="ECO:0000259" key="14">
    <source>
        <dbReference type="Pfam" id="PF02749"/>
    </source>
</evidence>
<reference evidence="15" key="2">
    <citation type="submission" date="2021-01" db="EMBL/GenBank/DDBJ databases">
        <authorList>
            <person name="Hahn C.R."/>
            <person name="Youssef N.H."/>
            <person name="Elshahed M."/>
        </authorList>
    </citation>
    <scope>NUCLEOTIDE SEQUENCE</scope>
    <source>
        <strain evidence="15">Zod_Metabat.24</strain>
    </source>
</reference>
<organism evidence="15 16">
    <name type="scientific">Candidatus Zymogenus saltonus</name>
    <dbReference type="NCBI Taxonomy" id="2844893"/>
    <lineage>
        <taxon>Bacteria</taxon>
        <taxon>Deltaproteobacteria</taxon>
        <taxon>Candidatus Zymogenia</taxon>
        <taxon>Candidatus Zymogeniales</taxon>
        <taxon>Candidatus Zymogenaceae</taxon>
        <taxon>Candidatus Zymogenus</taxon>
    </lineage>
</organism>
<dbReference type="GO" id="GO:0009435">
    <property type="term" value="P:NAD+ biosynthetic process"/>
    <property type="evidence" value="ECO:0007669"/>
    <property type="project" value="InterPro"/>
</dbReference>
<keyword evidence="7 12" id="KW-0328">Glycosyltransferase</keyword>
<protein>
    <recommendedName>
        <fullName evidence="11">Probable nicotinate-nucleotide pyrophosphorylase [carboxylating]</fullName>
        <ecNumber evidence="5">2.4.2.19</ecNumber>
    </recommendedName>
    <alternativeName>
        <fullName evidence="9">Quinolinate phosphoribosyltransferase [decarboxylating]</fullName>
    </alternativeName>
</protein>
<dbReference type="Pfam" id="PF02749">
    <property type="entry name" value="QRPTase_N"/>
    <property type="match status" value="1"/>
</dbReference>
<accession>A0A9D8KHK9</accession>
<reference evidence="15" key="1">
    <citation type="journal article" date="2021" name="Environ. Microbiol.">
        <title>Genomic characterization of three novel Desulfobacterota classes expand the metabolic and phylogenetic diversity of the phylum.</title>
        <authorList>
            <person name="Murphy C.L."/>
            <person name="Biggerstaff J."/>
            <person name="Eichhorn A."/>
            <person name="Ewing E."/>
            <person name="Shahan R."/>
            <person name="Soriano D."/>
            <person name="Stewart S."/>
            <person name="VanMol K."/>
            <person name="Walker R."/>
            <person name="Walters P."/>
            <person name="Elshahed M.S."/>
            <person name="Youssef N.H."/>
        </authorList>
    </citation>
    <scope>NUCLEOTIDE SEQUENCE</scope>
    <source>
        <strain evidence="15">Zod_Metabat.24</strain>
    </source>
</reference>
<evidence type="ECO:0000256" key="4">
    <source>
        <dbReference type="ARBA" id="ARBA00011218"/>
    </source>
</evidence>
<feature type="domain" description="Quinolinate phosphoribosyl transferase N-terminal" evidence="14">
    <location>
        <begin position="23"/>
        <end position="114"/>
    </location>
</feature>
<dbReference type="CDD" id="cd01572">
    <property type="entry name" value="QPRTase"/>
    <property type="match status" value="1"/>
</dbReference>
<dbReference type="Gene3D" id="3.20.20.70">
    <property type="entry name" value="Aldolase class I"/>
    <property type="match status" value="1"/>
</dbReference>
<keyword evidence="6" id="KW-0662">Pyridine nucleotide biosynthesis</keyword>
<comment type="caution">
    <text evidence="15">The sequence shown here is derived from an EMBL/GenBank/DDBJ whole genome shotgun (WGS) entry which is preliminary data.</text>
</comment>
<dbReference type="EC" id="2.4.2.19" evidence="5"/>
<dbReference type="InterPro" id="IPR036068">
    <property type="entry name" value="Nicotinate_pribotase-like_C"/>
</dbReference>
<sequence>MEITRSVTELIGLALAEDAAGGDVTTAATIRGEGRGGGETMSRAVVRGKEPLVIAGIDVFEEVFRCCGGGVEFTEEKCDGDEIKAGDTILRVKGPTRVLLMGERTALNFLMRLSGIATLTSSVVKKLGKSGVKVVDTRKTTPGWRYLEKYAVRVGGGHNHRFSLTDGVLIKDNHITAAGGITGAVKSAREYVPHTLKIEVEVKNPEEIEEAINAGADVLLLDNMDRGKVEDAVKQISGRALIEVSGGVTPENIKNYDVDGVHFISMGYLTHGARSVDINMKIEVP</sequence>
<dbReference type="SUPFAM" id="SSF51690">
    <property type="entry name" value="Nicotinate/Quinolinate PRTase C-terminal domain-like"/>
    <property type="match status" value="1"/>
</dbReference>
<dbReference type="InterPro" id="IPR037128">
    <property type="entry name" value="Quinolinate_PRibosylTase_N_sf"/>
</dbReference>
<dbReference type="FunFam" id="3.20.20.70:FF:000030">
    <property type="entry name" value="Nicotinate-nucleotide pyrophosphorylase, carboxylating"/>
    <property type="match status" value="1"/>
</dbReference>
<evidence type="ECO:0000256" key="2">
    <source>
        <dbReference type="ARBA" id="ARBA00004893"/>
    </source>
</evidence>
<proteinExistence type="inferred from homology"/>
<dbReference type="SUPFAM" id="SSF54675">
    <property type="entry name" value="Nicotinate/Quinolinate PRTase N-terminal domain-like"/>
    <property type="match status" value="1"/>
</dbReference>
<dbReference type="AlphaFoldDB" id="A0A9D8KHK9"/>
<comment type="catalytic activity">
    <reaction evidence="10">
        <text>nicotinate beta-D-ribonucleotide + CO2 + diphosphate = quinolinate + 5-phospho-alpha-D-ribose 1-diphosphate + 2 H(+)</text>
        <dbReference type="Rhea" id="RHEA:12733"/>
        <dbReference type="ChEBI" id="CHEBI:15378"/>
        <dbReference type="ChEBI" id="CHEBI:16526"/>
        <dbReference type="ChEBI" id="CHEBI:29959"/>
        <dbReference type="ChEBI" id="CHEBI:33019"/>
        <dbReference type="ChEBI" id="CHEBI:57502"/>
        <dbReference type="ChEBI" id="CHEBI:58017"/>
        <dbReference type="EC" id="2.4.2.19"/>
    </reaction>
</comment>
<dbReference type="NCBIfam" id="TIGR00078">
    <property type="entry name" value="nadC"/>
    <property type="match status" value="1"/>
</dbReference>
<gene>
    <name evidence="15" type="primary">nadC</name>
    <name evidence="15" type="ORF">JW984_15705</name>
</gene>
<comment type="subunit">
    <text evidence="4">Hexamer formed by 3 homodimers.</text>
</comment>
<evidence type="ECO:0000256" key="3">
    <source>
        <dbReference type="ARBA" id="ARBA00009400"/>
    </source>
</evidence>
<dbReference type="PANTHER" id="PTHR32179">
    <property type="entry name" value="NICOTINATE-NUCLEOTIDE PYROPHOSPHORYLASE [CARBOXYLATING]"/>
    <property type="match status" value="1"/>
</dbReference>
<evidence type="ECO:0000256" key="12">
    <source>
        <dbReference type="PIRNR" id="PIRNR006250"/>
    </source>
</evidence>
<dbReference type="GO" id="GO:0034213">
    <property type="term" value="P:quinolinate catabolic process"/>
    <property type="evidence" value="ECO:0007669"/>
    <property type="project" value="TreeGrafter"/>
</dbReference>
<dbReference type="InterPro" id="IPR013785">
    <property type="entry name" value="Aldolase_TIM"/>
</dbReference>
<evidence type="ECO:0000256" key="9">
    <source>
        <dbReference type="ARBA" id="ARBA00033102"/>
    </source>
</evidence>
<keyword evidence="8 12" id="KW-0808">Transferase</keyword>
<dbReference type="Proteomes" id="UP000809273">
    <property type="component" value="Unassembled WGS sequence"/>
</dbReference>
<evidence type="ECO:0000256" key="8">
    <source>
        <dbReference type="ARBA" id="ARBA00022679"/>
    </source>
</evidence>
<dbReference type="InterPro" id="IPR027277">
    <property type="entry name" value="NadC/ModD"/>
</dbReference>
<dbReference type="FunFam" id="3.90.1170.20:FF:000001">
    <property type="entry name" value="Nicotinate-nucleotide diphosphorylase (Carboxylating)"/>
    <property type="match status" value="1"/>
</dbReference>
<comment type="similarity">
    <text evidence="3 12">Belongs to the NadC/ModD family.</text>
</comment>
<dbReference type="GO" id="GO:0004514">
    <property type="term" value="F:nicotinate-nucleotide diphosphorylase (carboxylating) activity"/>
    <property type="evidence" value="ECO:0007669"/>
    <property type="project" value="UniProtKB-EC"/>
</dbReference>
<dbReference type="InterPro" id="IPR002638">
    <property type="entry name" value="Quinolinate_PRibosylTrfase_C"/>
</dbReference>
<name>A0A9D8KHK9_9DELT</name>
<dbReference type="PIRSF" id="PIRSF006250">
    <property type="entry name" value="NadC_ModD"/>
    <property type="match status" value="1"/>
</dbReference>
<evidence type="ECO:0000256" key="11">
    <source>
        <dbReference type="ARBA" id="ARBA00069173"/>
    </source>
</evidence>
<comment type="function">
    <text evidence="1">Involved in the catabolism of quinolinic acid (QA).</text>
</comment>
<evidence type="ECO:0000313" key="16">
    <source>
        <dbReference type="Proteomes" id="UP000809273"/>
    </source>
</evidence>
<dbReference type="InterPro" id="IPR004393">
    <property type="entry name" value="NadC"/>
</dbReference>
<dbReference type="Pfam" id="PF01729">
    <property type="entry name" value="QRPTase_C"/>
    <property type="match status" value="1"/>
</dbReference>
<evidence type="ECO:0000256" key="1">
    <source>
        <dbReference type="ARBA" id="ARBA00003237"/>
    </source>
</evidence>
<feature type="domain" description="Quinolinate phosphoribosyl transferase C-terminal" evidence="13">
    <location>
        <begin position="116"/>
        <end position="281"/>
    </location>
</feature>
<evidence type="ECO:0000256" key="5">
    <source>
        <dbReference type="ARBA" id="ARBA00011944"/>
    </source>
</evidence>
<dbReference type="EMBL" id="JAFGIX010000085">
    <property type="protein sequence ID" value="MBN1574642.1"/>
    <property type="molecule type" value="Genomic_DNA"/>
</dbReference>
<evidence type="ECO:0000256" key="6">
    <source>
        <dbReference type="ARBA" id="ARBA00022642"/>
    </source>
</evidence>
<dbReference type="InterPro" id="IPR022412">
    <property type="entry name" value="Quinolinate_PRibosylTrfase_N"/>
</dbReference>
<evidence type="ECO:0000313" key="15">
    <source>
        <dbReference type="EMBL" id="MBN1574642.1"/>
    </source>
</evidence>
<dbReference type="PANTHER" id="PTHR32179:SF3">
    <property type="entry name" value="NICOTINATE-NUCLEOTIDE PYROPHOSPHORYLASE [CARBOXYLATING]"/>
    <property type="match status" value="1"/>
</dbReference>
<evidence type="ECO:0000256" key="10">
    <source>
        <dbReference type="ARBA" id="ARBA00047445"/>
    </source>
</evidence>
<comment type="pathway">
    <text evidence="2">Cofactor biosynthesis; NAD(+) biosynthesis; nicotinate D-ribonucleotide from quinolinate: step 1/1.</text>
</comment>